<dbReference type="GO" id="GO:0016832">
    <property type="term" value="F:aldehyde-lyase activity"/>
    <property type="evidence" value="ECO:0007669"/>
    <property type="project" value="InterPro"/>
</dbReference>
<feature type="binding site" evidence="3">
    <location>
        <position position="82"/>
    </location>
    <ligand>
        <name>Zn(2+)</name>
        <dbReference type="ChEBI" id="CHEBI:29105"/>
        <label>1</label>
        <note>catalytic</note>
    </ligand>
</feature>
<dbReference type="NCBIfam" id="TIGR00167">
    <property type="entry name" value="cbbA"/>
    <property type="match status" value="1"/>
</dbReference>
<accession>A0A6N7VE67</accession>
<feature type="active site" description="Proton donor" evidence="1">
    <location>
        <position position="81"/>
    </location>
</feature>
<feature type="binding site" evidence="2">
    <location>
        <begin position="208"/>
        <end position="210"/>
    </location>
    <ligand>
        <name>dihydroxyacetone phosphate</name>
        <dbReference type="ChEBI" id="CHEBI:57642"/>
    </ligand>
</feature>
<feature type="binding site" evidence="3">
    <location>
        <position position="133"/>
    </location>
    <ligand>
        <name>Zn(2+)</name>
        <dbReference type="ChEBI" id="CHEBI:29105"/>
        <label>2</label>
    </ligand>
</feature>
<dbReference type="EMBL" id="VULQ01000004">
    <property type="protein sequence ID" value="MSS77740.1"/>
    <property type="molecule type" value="Genomic_DNA"/>
</dbReference>
<dbReference type="InterPro" id="IPR050246">
    <property type="entry name" value="Class_II_FBP_aldolase"/>
</dbReference>
<dbReference type="InterPro" id="IPR013785">
    <property type="entry name" value="Aldolase_TIM"/>
</dbReference>
<feature type="binding site" evidence="3">
    <location>
        <position position="207"/>
    </location>
    <ligand>
        <name>Zn(2+)</name>
        <dbReference type="ChEBI" id="CHEBI:29105"/>
        <label>1</label>
        <note>catalytic</note>
    </ligand>
</feature>
<dbReference type="GO" id="GO:0005975">
    <property type="term" value="P:carbohydrate metabolic process"/>
    <property type="evidence" value="ECO:0007669"/>
    <property type="project" value="InterPro"/>
</dbReference>
<dbReference type="Pfam" id="PF01116">
    <property type="entry name" value="F_bP_aldolase"/>
    <property type="match status" value="1"/>
</dbReference>
<gene>
    <name evidence="4" type="ORF">FYJ26_04830</name>
</gene>
<dbReference type="InterPro" id="IPR000771">
    <property type="entry name" value="FBA_II"/>
</dbReference>
<evidence type="ECO:0000256" key="3">
    <source>
        <dbReference type="PIRSR" id="PIRSR001359-3"/>
    </source>
</evidence>
<dbReference type="CDD" id="cd00947">
    <property type="entry name" value="TBP_aldolase_IIB"/>
    <property type="match status" value="1"/>
</dbReference>
<evidence type="ECO:0000256" key="1">
    <source>
        <dbReference type="PIRSR" id="PIRSR001359-1"/>
    </source>
</evidence>
<dbReference type="Gene3D" id="3.20.20.70">
    <property type="entry name" value="Aldolase class I"/>
    <property type="match status" value="1"/>
</dbReference>
<proteinExistence type="predicted"/>
<feature type="binding site" evidence="2">
    <location>
        <begin position="229"/>
        <end position="232"/>
    </location>
    <ligand>
        <name>dihydroxyacetone phosphate</name>
        <dbReference type="ChEBI" id="CHEBI:57642"/>
    </ligand>
</feature>
<protein>
    <submittedName>
        <fullName evidence="4">Class II fructose-bisphosphate aldolase</fullName>
    </submittedName>
</protein>
<keyword evidence="5" id="KW-1185">Reference proteome</keyword>
<feature type="binding site" evidence="3">
    <location>
        <position position="103"/>
    </location>
    <ligand>
        <name>Zn(2+)</name>
        <dbReference type="ChEBI" id="CHEBI:29105"/>
        <label>2</label>
    </ligand>
</feature>
<keyword evidence="3" id="KW-0479">Metal-binding</keyword>
<dbReference type="Proteomes" id="UP000441925">
    <property type="component" value="Unassembled WGS sequence"/>
</dbReference>
<feature type="binding site" evidence="2">
    <location>
        <position position="180"/>
    </location>
    <ligand>
        <name>dihydroxyacetone phosphate</name>
        <dbReference type="ChEBI" id="CHEBI:57642"/>
    </ligand>
</feature>
<dbReference type="RefSeq" id="WP_154540190.1">
    <property type="nucleotide sequence ID" value="NZ_VULQ01000004.1"/>
</dbReference>
<evidence type="ECO:0000313" key="5">
    <source>
        <dbReference type="Proteomes" id="UP000441925"/>
    </source>
</evidence>
<dbReference type="PANTHER" id="PTHR30304:SF0">
    <property type="entry name" value="D-TAGATOSE-1,6-BISPHOSPHATE ALDOLASE SUBUNIT GATY-RELATED"/>
    <property type="match status" value="1"/>
</dbReference>
<name>A0A6N7VE67_9FIRM</name>
<dbReference type="SUPFAM" id="SSF51569">
    <property type="entry name" value="Aldolase"/>
    <property type="match status" value="1"/>
</dbReference>
<evidence type="ECO:0000313" key="4">
    <source>
        <dbReference type="EMBL" id="MSS77740.1"/>
    </source>
</evidence>
<dbReference type="GO" id="GO:0008270">
    <property type="term" value="F:zinc ion binding"/>
    <property type="evidence" value="ECO:0007669"/>
    <property type="project" value="InterPro"/>
</dbReference>
<feature type="binding site" evidence="3">
    <location>
        <position position="179"/>
    </location>
    <ligand>
        <name>Zn(2+)</name>
        <dbReference type="ChEBI" id="CHEBI:29105"/>
        <label>1</label>
        <note>catalytic</note>
    </ligand>
</feature>
<comment type="cofactor">
    <cofactor evidence="3">
        <name>Zn(2+)</name>
        <dbReference type="ChEBI" id="CHEBI:29105"/>
    </cofactor>
    <text evidence="3">Binds 2 Zn(2+) ions per subunit. One is catalytic and the other provides a structural contribution.</text>
</comment>
<sequence>MLINSREILNKCRDLKIAIPSANFIDLNSIRAYIRAAEDYKLPLIVAYAQSHKNLISLEEAAIIGKFYAEKSKVPIVLHLDHGEDIETVFKAIDLGFTSVMIDASNKAFRENILITKKVVDYAHKYNVTVESELGHVGANDTSESNEINESIYTEVEDVIEFVSSTKVDSLAVSIGTAHGLYKGIPKLNFERLKEISNSVDIPLVLHGGSSTGDKNLNKCVKNGISKINIYTDFITAAHKDILNSKTNNYAEMNQVAESSFINVLKHYYHVFDTIMFK</sequence>
<keyword evidence="3" id="KW-0862">Zinc</keyword>
<reference evidence="4 5" key="1">
    <citation type="submission" date="2019-08" db="EMBL/GenBank/DDBJ databases">
        <title>In-depth cultivation of the pig gut microbiome towards novel bacterial diversity and tailored functional studies.</title>
        <authorList>
            <person name="Wylensek D."/>
            <person name="Hitch T.C.A."/>
            <person name="Clavel T."/>
        </authorList>
    </citation>
    <scope>NUCLEOTIDE SEQUENCE [LARGE SCALE GENOMIC DNA]</scope>
    <source>
        <strain evidence="4 5">WCA-380-WT-2B</strain>
    </source>
</reference>
<dbReference type="PIRSF" id="PIRSF001359">
    <property type="entry name" value="F_bP_aldolase_II"/>
    <property type="match status" value="1"/>
</dbReference>
<dbReference type="AlphaFoldDB" id="A0A6N7VE67"/>
<evidence type="ECO:0000256" key="2">
    <source>
        <dbReference type="PIRSR" id="PIRSR001359-2"/>
    </source>
</evidence>
<comment type="caution">
    <text evidence="4">The sequence shown here is derived from an EMBL/GenBank/DDBJ whole genome shotgun (WGS) entry which is preliminary data.</text>
</comment>
<dbReference type="PANTHER" id="PTHR30304">
    <property type="entry name" value="D-TAGATOSE-1,6-BISPHOSPHATE ALDOLASE"/>
    <property type="match status" value="1"/>
</dbReference>
<organism evidence="4 5">
    <name type="scientific">Anaerococcus porci</name>
    <dbReference type="NCBI Taxonomy" id="2652269"/>
    <lineage>
        <taxon>Bacteria</taxon>
        <taxon>Bacillati</taxon>
        <taxon>Bacillota</taxon>
        <taxon>Tissierellia</taxon>
        <taxon>Tissierellales</taxon>
        <taxon>Peptoniphilaceae</taxon>
        <taxon>Anaerococcus</taxon>
    </lineage>
</organism>